<evidence type="ECO:0000313" key="4">
    <source>
        <dbReference type="Proteomes" id="UP001190700"/>
    </source>
</evidence>
<feature type="compositionally biased region" description="Pro residues" evidence="1">
    <location>
        <begin position="118"/>
        <end position="129"/>
    </location>
</feature>
<feature type="region of interest" description="Disordered" evidence="1">
    <location>
        <begin position="110"/>
        <end position="129"/>
    </location>
</feature>
<dbReference type="SUPFAM" id="SSF49785">
    <property type="entry name" value="Galactose-binding domain-like"/>
    <property type="match status" value="1"/>
</dbReference>
<proteinExistence type="predicted"/>
<sequence>MQVEFFNVHNKTISVDTANDLRNSCKWNVCMRDELRVAKKLPEVCWYENDQSFTHSQYQHVEALSLRQGEWYIRVLEDHYQAVRGRIKQVSDDKTMFDIPTLPRWETCLKDASSSSSPEPPRPVSPLSPYPYSFKPPLPQLPPPTVLTPSSEDTHTSGNSSKAIDNITFSPTMVAVPFMWSVDVSMPIDLQPVGTGAQYMQGQWSRCREVCEANEQCNAFTFQYVYSWCFFKMCFNANASSWWENKGYELHYMNRDRCEHNDEGAANDNDLQRRHLTASGSPTAAPSAPPISVAPTTAAPSTAAPTTAPTTGSPTTIGSGVSTSGLKAWFKMENWSAEDNTWPDTTGAYVATILSGSVTTSESGGNGAAIPVRSLTGDSTTQVSFGAVLESTHTLCSLTRYTGGVQNRILQGSAGNFLHGHWKSRSGVAHNQNWRTFSFDNVGSSIAETAKTDWVPICSQEGGDDLVNVNGYFVNVATGAGYSSDFDLVINTGADPSEISDFAVSEVITWNRALTRSEMTTAMKYLRSRLGRIGAQPAISFDHMRTGGYCSNGKYADGPSTLIGCKAKCASEAACAYFAVKESVNCRVFYSDANYCSAQTSESDTELYRKVMLRSDEGAASTLLYADSVERQFTGSDTSTVTLSHVPNPLASSARTFMLLFNTTVTVPYTTLLGTGTAATKQMFNLQVHDGCMAIIGYNYDFRPSCSIPYADGAYHHLAVTFDGNTVKLYFDGELVASEPGWTGYATTGHANYLGRSTHTGYEQYATGHIKGVEIHSAALTAAQIAHAAGKATYTVDGGAATTNADAYTQIATHSICQNTESDWESVSYLEATYGSVADGAAISGAWAVHSSIGYVIYNVQSVEKCAAVCQAVAGCSYFSISLTEYGYGCYIHASCHSGYNMDWDYQVYQLKPGETTSSPTISPTTSPTSSPTIGPGDCTLEALGMQSGAILNSQISSSGSFASRNNNFDYCTMTSGRLGASGASGEGINNHGAWCATSSDGSYHPPSATSYHPRQWLQMDLLMPIAVVAVATQKRNDANQYLTEFTVSASMDGISWTQVSDASGSLIFTGNSNSDPPAEYKLNYFNFPVTAQLFRLYPRTFYGHYSVRMEFFRCAAAGVVTQSIAHLEAPLNIRASSSSAVKTTLGVPPNVPRDATAVVASIYAYASQSDHVVHTFGRNNDHYKKPWGNNVYTRNEYMNDVMIVVNGEDADRDYYGFDYGNHIIPLDADGNIRAFLCAGHTYGTHYVVLTVHSYIPASSDIKFLDLPQNIRYSASANWQSSLAVPSNIPAGATAVIATVSTYASTSGGSSVWYSFGRNNGHFSDPSSNAVYTRDEYFNDVLITHHSQDFYGFSHGAQIIPLDSLGAIQARMTNYDAGDHYVTLQVFGFVAASSAVSFVTLPQNIRISSTTEEERALDLPANIPATATAVLSSITTYDTLDDHVVHTFGRH</sequence>
<feature type="domain" description="F5/8 type C" evidence="2">
    <location>
        <begin position="939"/>
        <end position="1115"/>
    </location>
</feature>
<organism evidence="3 4">
    <name type="scientific">Cymbomonas tetramitiformis</name>
    <dbReference type="NCBI Taxonomy" id="36881"/>
    <lineage>
        <taxon>Eukaryota</taxon>
        <taxon>Viridiplantae</taxon>
        <taxon>Chlorophyta</taxon>
        <taxon>Pyramimonadophyceae</taxon>
        <taxon>Pyramimonadales</taxon>
        <taxon>Pyramimonadaceae</taxon>
        <taxon>Cymbomonas</taxon>
    </lineage>
</organism>
<dbReference type="InterPro" id="IPR013320">
    <property type="entry name" value="ConA-like_dom_sf"/>
</dbReference>
<dbReference type="InterPro" id="IPR008979">
    <property type="entry name" value="Galactose-bd-like_sf"/>
</dbReference>
<gene>
    <name evidence="3" type="ORF">CYMTET_18891</name>
</gene>
<accession>A0AAE0G7J2</accession>
<feature type="region of interest" description="Disordered" evidence="1">
    <location>
        <begin position="277"/>
        <end position="318"/>
    </location>
</feature>
<dbReference type="PROSITE" id="PS50022">
    <property type="entry name" value="FA58C_3"/>
    <property type="match status" value="1"/>
</dbReference>
<dbReference type="InterPro" id="IPR000421">
    <property type="entry name" value="FA58C"/>
</dbReference>
<comment type="caution">
    <text evidence="3">The sequence shown here is derived from an EMBL/GenBank/DDBJ whole genome shotgun (WGS) entry which is preliminary data.</text>
</comment>
<name>A0AAE0G7J2_9CHLO</name>
<dbReference type="Proteomes" id="UP001190700">
    <property type="component" value="Unassembled WGS sequence"/>
</dbReference>
<evidence type="ECO:0000313" key="3">
    <source>
        <dbReference type="EMBL" id="KAK3272832.1"/>
    </source>
</evidence>
<keyword evidence="4" id="KW-1185">Reference proteome</keyword>
<dbReference type="Pfam" id="PF00754">
    <property type="entry name" value="F5_F8_type_C"/>
    <property type="match status" value="1"/>
</dbReference>
<reference evidence="3 4" key="1">
    <citation type="journal article" date="2015" name="Genome Biol. Evol.">
        <title>Comparative Genomics of a Bacterivorous Green Alga Reveals Evolutionary Causalities and Consequences of Phago-Mixotrophic Mode of Nutrition.</title>
        <authorList>
            <person name="Burns J.A."/>
            <person name="Paasch A."/>
            <person name="Narechania A."/>
            <person name="Kim E."/>
        </authorList>
    </citation>
    <scope>NUCLEOTIDE SEQUENCE [LARGE SCALE GENOMIC DNA]</scope>
    <source>
        <strain evidence="3 4">PLY_AMNH</strain>
    </source>
</reference>
<feature type="region of interest" description="Disordered" evidence="1">
    <location>
        <begin position="915"/>
        <end position="934"/>
    </location>
</feature>
<dbReference type="Pfam" id="PF13385">
    <property type="entry name" value="Laminin_G_3"/>
    <property type="match status" value="1"/>
</dbReference>
<dbReference type="PANTHER" id="PTHR24543">
    <property type="entry name" value="MULTICOPPER OXIDASE-RELATED"/>
    <property type="match status" value="1"/>
</dbReference>
<evidence type="ECO:0000259" key="2">
    <source>
        <dbReference type="PROSITE" id="PS50022"/>
    </source>
</evidence>
<dbReference type="SMART" id="SM00231">
    <property type="entry name" value="FA58C"/>
    <property type="match status" value="1"/>
</dbReference>
<feature type="compositionally biased region" description="Low complexity" evidence="1">
    <location>
        <begin position="916"/>
        <end position="934"/>
    </location>
</feature>
<dbReference type="Gene3D" id="2.60.120.200">
    <property type="match status" value="1"/>
</dbReference>
<dbReference type="CDD" id="cd00057">
    <property type="entry name" value="FA58C"/>
    <property type="match status" value="1"/>
</dbReference>
<dbReference type="EMBL" id="LGRX02008770">
    <property type="protein sequence ID" value="KAK3272832.1"/>
    <property type="molecule type" value="Genomic_DNA"/>
</dbReference>
<dbReference type="SUPFAM" id="SSF49899">
    <property type="entry name" value="Concanavalin A-like lectins/glucanases"/>
    <property type="match status" value="1"/>
</dbReference>
<protein>
    <recommendedName>
        <fullName evidence="2">F5/8 type C domain-containing protein</fullName>
    </recommendedName>
</protein>
<dbReference type="Gene3D" id="2.60.120.260">
    <property type="entry name" value="Galactose-binding domain-like"/>
    <property type="match status" value="1"/>
</dbReference>
<feature type="region of interest" description="Disordered" evidence="1">
    <location>
        <begin position="143"/>
        <end position="163"/>
    </location>
</feature>
<evidence type="ECO:0000256" key="1">
    <source>
        <dbReference type="SAM" id="MobiDB-lite"/>
    </source>
</evidence>
<feature type="non-terminal residue" evidence="3">
    <location>
        <position position="1451"/>
    </location>
</feature>